<dbReference type="PANTHER" id="PTHR36174">
    <property type="entry name" value="LIPID II:GLYCINE GLYCYLTRANSFERASE"/>
    <property type="match status" value="1"/>
</dbReference>
<dbReference type="Proteomes" id="UP001431572">
    <property type="component" value="Chromosome 1"/>
</dbReference>
<organism evidence="2 3">
    <name type="scientific">Candidatus Chlorohelix allophototropha</name>
    <dbReference type="NCBI Taxonomy" id="3003348"/>
    <lineage>
        <taxon>Bacteria</taxon>
        <taxon>Bacillati</taxon>
        <taxon>Chloroflexota</taxon>
        <taxon>Chloroflexia</taxon>
        <taxon>Candidatus Chloroheliales</taxon>
        <taxon>Candidatus Chloroheliaceae</taxon>
        <taxon>Candidatus Chlorohelix</taxon>
    </lineage>
</organism>
<dbReference type="SUPFAM" id="SSF55729">
    <property type="entry name" value="Acyl-CoA N-acyltransferases (Nat)"/>
    <property type="match status" value="1"/>
</dbReference>
<evidence type="ECO:0000259" key="1">
    <source>
        <dbReference type="Pfam" id="PF13480"/>
    </source>
</evidence>
<name>A0ABY9AYU9_9CHLR</name>
<protein>
    <submittedName>
        <fullName evidence="2">GNAT family N-acetyltransferase</fullName>
    </submittedName>
</protein>
<dbReference type="InterPro" id="IPR050644">
    <property type="entry name" value="PG_Glycine_Bridge_Synth"/>
</dbReference>
<keyword evidence="3" id="KW-1185">Reference proteome</keyword>
<gene>
    <name evidence="2" type="ORF">OZ401_001852</name>
</gene>
<dbReference type="Gene3D" id="3.40.630.30">
    <property type="match status" value="1"/>
</dbReference>
<feature type="domain" description="BioF2-like acetyltransferase" evidence="1">
    <location>
        <begin position="167"/>
        <end position="297"/>
    </location>
</feature>
<dbReference type="InterPro" id="IPR038740">
    <property type="entry name" value="BioF2-like_GNAT_dom"/>
</dbReference>
<dbReference type="RefSeq" id="WP_341467951.1">
    <property type="nucleotide sequence ID" value="NZ_CP128399.1"/>
</dbReference>
<evidence type="ECO:0000313" key="3">
    <source>
        <dbReference type="Proteomes" id="UP001431572"/>
    </source>
</evidence>
<accession>A0ABY9AYU9</accession>
<dbReference type="EMBL" id="CP128399">
    <property type="protein sequence ID" value="WJW66069.1"/>
    <property type="molecule type" value="Genomic_DNA"/>
</dbReference>
<proteinExistence type="predicted"/>
<dbReference type="PANTHER" id="PTHR36174:SF1">
    <property type="entry name" value="LIPID II:GLYCINE GLYCYLTRANSFERASE"/>
    <property type="match status" value="1"/>
</dbReference>
<reference evidence="2" key="1">
    <citation type="journal article" date="2024" name="Nature">
        <title>Anoxygenic phototroph of the Chloroflexota uses a type I reaction centre.</title>
        <authorList>
            <person name="Tsuji J.M."/>
            <person name="Shaw N.A."/>
            <person name="Nagashima S."/>
            <person name="Venkiteswaran J.J."/>
            <person name="Schiff S.L."/>
            <person name="Watanabe T."/>
            <person name="Fukui M."/>
            <person name="Hanada S."/>
            <person name="Tank M."/>
            <person name="Neufeld J.D."/>
        </authorList>
    </citation>
    <scope>NUCLEOTIDE SEQUENCE</scope>
    <source>
        <strain evidence="2">L227-S17</strain>
    </source>
</reference>
<dbReference type="InterPro" id="IPR016181">
    <property type="entry name" value="Acyl_CoA_acyltransferase"/>
</dbReference>
<sequence>MNSLRIATISKPTPEQWESIENNCDYATFYQTHMWHNVLCSNPNPYRDNQIPEDASQLIRFSDGVEMLLPLVRYKKLKGIFHMYSMSPDNVNSSFLSKDEITAEHEQVLVQHLRRYNLSWRQNPFKPLSFYSGFDCEEDNIWVLDMRGGVEELRKRWQTSHKDFLKHARQASNRGVTVGKAETLEQWREFYEVYLESTKRWDYPKIYSWSVFEAFYNQASDKVQLWAAWADGKIIAGQIVFYHSRTVTAWLKGGLKEYFHLKAPKYLDLQHLEYYAQEGYWWYDMGSAIDPGIAEYKARTGCEKMEGGYLTHKNPSLKAYERVRWESISRLQPLKGRLQKAIPGYKKLIGVGS</sequence>
<evidence type="ECO:0000313" key="2">
    <source>
        <dbReference type="EMBL" id="WJW66069.1"/>
    </source>
</evidence>
<dbReference type="Pfam" id="PF13480">
    <property type="entry name" value="Acetyltransf_6"/>
    <property type="match status" value="1"/>
</dbReference>